<sequence length="149" mass="16469">EHRSQIWRMIDASREKSQAALRCQMEQLKESLKSVQDSSGWTATELQDTETDAASVAKRLTEARKRASILAEEARHLATSQESLQAELCRQRDATKAWRSCAAEGSCSIAQQRQQAAGALETCQRLLSTPPSNQWPLSPPLPPLTLGPL</sequence>
<evidence type="ECO:0000313" key="5">
    <source>
        <dbReference type="Proteomes" id="UP001152797"/>
    </source>
</evidence>
<protein>
    <submittedName>
        <fullName evidence="3">Uncharacterized protein</fullName>
    </submittedName>
</protein>
<keyword evidence="5" id="KW-1185">Reference proteome</keyword>
<evidence type="ECO:0000256" key="2">
    <source>
        <dbReference type="SAM" id="MobiDB-lite"/>
    </source>
</evidence>
<evidence type="ECO:0000313" key="3">
    <source>
        <dbReference type="EMBL" id="CAI3996269.1"/>
    </source>
</evidence>
<feature type="coiled-coil region" evidence="1">
    <location>
        <begin position="18"/>
        <end position="66"/>
    </location>
</feature>
<evidence type="ECO:0000256" key="1">
    <source>
        <dbReference type="SAM" id="Coils"/>
    </source>
</evidence>
<feature type="compositionally biased region" description="Pro residues" evidence="2">
    <location>
        <begin position="137"/>
        <end position="149"/>
    </location>
</feature>
<dbReference type="EMBL" id="CAMXCT030002185">
    <property type="protein sequence ID" value="CAL4783581.1"/>
    <property type="molecule type" value="Genomic_DNA"/>
</dbReference>
<keyword evidence="1" id="KW-0175">Coiled coil</keyword>
<comment type="caution">
    <text evidence="3">The sequence shown here is derived from an EMBL/GenBank/DDBJ whole genome shotgun (WGS) entry which is preliminary data.</text>
</comment>
<evidence type="ECO:0000313" key="4">
    <source>
        <dbReference type="EMBL" id="CAL1149644.1"/>
    </source>
</evidence>
<reference evidence="4" key="2">
    <citation type="submission" date="2024-04" db="EMBL/GenBank/DDBJ databases">
        <authorList>
            <person name="Chen Y."/>
            <person name="Shah S."/>
            <person name="Dougan E. K."/>
            <person name="Thang M."/>
            <person name="Chan C."/>
        </authorList>
    </citation>
    <scope>NUCLEOTIDE SEQUENCE [LARGE SCALE GENOMIC DNA]</scope>
</reference>
<name>A0A9P1CQ37_9DINO</name>
<organism evidence="3">
    <name type="scientific">Cladocopium goreaui</name>
    <dbReference type="NCBI Taxonomy" id="2562237"/>
    <lineage>
        <taxon>Eukaryota</taxon>
        <taxon>Sar</taxon>
        <taxon>Alveolata</taxon>
        <taxon>Dinophyceae</taxon>
        <taxon>Suessiales</taxon>
        <taxon>Symbiodiniaceae</taxon>
        <taxon>Cladocopium</taxon>
    </lineage>
</organism>
<gene>
    <name evidence="3" type="ORF">C1SCF055_LOCUS22763</name>
</gene>
<accession>A0A9P1CQ37</accession>
<feature type="non-terminal residue" evidence="3">
    <location>
        <position position="1"/>
    </location>
</feature>
<dbReference type="AlphaFoldDB" id="A0A9P1CQ37"/>
<dbReference type="EMBL" id="CAMXCT020002185">
    <property type="protein sequence ID" value="CAL1149644.1"/>
    <property type="molecule type" value="Genomic_DNA"/>
</dbReference>
<proteinExistence type="predicted"/>
<feature type="region of interest" description="Disordered" evidence="2">
    <location>
        <begin position="128"/>
        <end position="149"/>
    </location>
</feature>
<dbReference type="EMBL" id="CAMXCT010002185">
    <property type="protein sequence ID" value="CAI3996269.1"/>
    <property type="molecule type" value="Genomic_DNA"/>
</dbReference>
<reference evidence="3" key="1">
    <citation type="submission" date="2022-10" db="EMBL/GenBank/DDBJ databases">
        <authorList>
            <person name="Chen Y."/>
            <person name="Dougan E. K."/>
            <person name="Chan C."/>
            <person name="Rhodes N."/>
            <person name="Thang M."/>
        </authorList>
    </citation>
    <scope>NUCLEOTIDE SEQUENCE</scope>
</reference>
<dbReference type="Proteomes" id="UP001152797">
    <property type="component" value="Unassembled WGS sequence"/>
</dbReference>